<feature type="transmembrane region" description="Helical" evidence="1">
    <location>
        <begin position="12"/>
        <end position="37"/>
    </location>
</feature>
<proteinExistence type="predicted"/>
<dbReference type="AlphaFoldDB" id="A0A4Q9KP55"/>
<keyword evidence="1" id="KW-1133">Transmembrane helix</keyword>
<protein>
    <submittedName>
        <fullName evidence="2">Uncharacterized protein</fullName>
    </submittedName>
</protein>
<name>A0A4Q9KP55_PROTD</name>
<dbReference type="EMBL" id="SDMR01000001">
    <property type="protein sequence ID" value="TBT96105.1"/>
    <property type="molecule type" value="Genomic_DNA"/>
</dbReference>
<dbReference type="Proteomes" id="UP000291933">
    <property type="component" value="Unassembled WGS sequence"/>
</dbReference>
<reference evidence="2 3" key="1">
    <citation type="submission" date="2019-01" db="EMBL/GenBank/DDBJ databases">
        <title>Lactibacter flavus gen. nov., sp. nov., a novel bacterium of the family Propionibacteriaceae isolated from raw milk and dairy products.</title>
        <authorList>
            <person name="Huptas C."/>
            <person name="Wenning M."/>
            <person name="Breitenwieser F."/>
            <person name="Doll E."/>
            <person name="Von Neubeck M."/>
            <person name="Busse H.-J."/>
            <person name="Scherer S."/>
        </authorList>
    </citation>
    <scope>NUCLEOTIDE SEQUENCE [LARGE SCALE GENOMIC DNA]</scope>
    <source>
        <strain evidence="2 3">DSM 22130</strain>
    </source>
</reference>
<gene>
    <name evidence="2" type="ORF">ET996_00030</name>
</gene>
<keyword evidence="1" id="KW-0812">Transmembrane</keyword>
<comment type="caution">
    <text evidence="2">The sequence shown here is derived from an EMBL/GenBank/DDBJ whole genome shotgun (WGS) entry which is preliminary data.</text>
</comment>
<accession>A0A4Q9KP55</accession>
<feature type="transmembrane region" description="Helical" evidence="1">
    <location>
        <begin position="49"/>
        <end position="68"/>
    </location>
</feature>
<keyword evidence="1" id="KW-0472">Membrane</keyword>
<organism evidence="2 3">
    <name type="scientific">Propioniciclava tarda</name>
    <dbReference type="NCBI Taxonomy" id="433330"/>
    <lineage>
        <taxon>Bacteria</taxon>
        <taxon>Bacillati</taxon>
        <taxon>Actinomycetota</taxon>
        <taxon>Actinomycetes</taxon>
        <taxon>Propionibacteriales</taxon>
        <taxon>Propionibacteriaceae</taxon>
        <taxon>Propioniciclava</taxon>
    </lineage>
</organism>
<evidence type="ECO:0000313" key="3">
    <source>
        <dbReference type="Proteomes" id="UP000291933"/>
    </source>
</evidence>
<dbReference type="RefSeq" id="WP_131170518.1">
    <property type="nucleotide sequence ID" value="NZ_FXTL01000001.1"/>
</dbReference>
<evidence type="ECO:0000256" key="1">
    <source>
        <dbReference type="SAM" id="Phobius"/>
    </source>
</evidence>
<sequence>MTESTKPPVIQTLLRQTAFSTAAIGAAQPLLAVASVVTNSTPLTKMHGGLGYVFAAGAVVTLVLAILWTRRGAPTMALKLALLVAVGAGLQTYWGLLSTPAPGRISGGVVGLHMGLGLLLAFGAAVLYSLARDTHRASA</sequence>
<evidence type="ECO:0000313" key="2">
    <source>
        <dbReference type="EMBL" id="TBT96105.1"/>
    </source>
</evidence>
<feature type="transmembrane region" description="Helical" evidence="1">
    <location>
        <begin position="109"/>
        <end position="131"/>
    </location>
</feature>
<feature type="transmembrane region" description="Helical" evidence="1">
    <location>
        <begin position="80"/>
        <end position="97"/>
    </location>
</feature>
<keyword evidence="3" id="KW-1185">Reference proteome</keyword>